<name>A0A317CPA9_9GAMM</name>
<evidence type="ECO:0000256" key="3">
    <source>
        <dbReference type="ARBA" id="ARBA00022519"/>
    </source>
</evidence>
<dbReference type="GO" id="GO:0005886">
    <property type="term" value="C:plasma membrane"/>
    <property type="evidence" value="ECO:0007669"/>
    <property type="project" value="UniProtKB-SubCell"/>
</dbReference>
<comment type="subcellular location">
    <subcellularLocation>
        <location evidence="1">Cell inner membrane</location>
    </subcellularLocation>
</comment>
<evidence type="ECO:0000313" key="9">
    <source>
        <dbReference type="Proteomes" id="UP000245539"/>
    </source>
</evidence>
<organism evidence="8 9">
    <name type="scientific">Leucothrix pacifica</name>
    <dbReference type="NCBI Taxonomy" id="1247513"/>
    <lineage>
        <taxon>Bacteria</taxon>
        <taxon>Pseudomonadati</taxon>
        <taxon>Pseudomonadota</taxon>
        <taxon>Gammaproteobacteria</taxon>
        <taxon>Thiotrichales</taxon>
        <taxon>Thiotrichaceae</taxon>
        <taxon>Leucothrix</taxon>
    </lineage>
</organism>
<dbReference type="GO" id="GO:0016746">
    <property type="term" value="F:acyltransferase activity"/>
    <property type="evidence" value="ECO:0007669"/>
    <property type="project" value="UniProtKB-KW"/>
</dbReference>
<evidence type="ECO:0000256" key="1">
    <source>
        <dbReference type="ARBA" id="ARBA00004533"/>
    </source>
</evidence>
<dbReference type="CDD" id="cd07984">
    <property type="entry name" value="LPLAT_LABLAT-like"/>
    <property type="match status" value="1"/>
</dbReference>
<gene>
    <name evidence="8" type="ORF">DKW60_03465</name>
</gene>
<keyword evidence="7" id="KW-1133">Transmembrane helix</keyword>
<accession>A0A317CPA9</accession>
<dbReference type="AlphaFoldDB" id="A0A317CPA9"/>
<keyword evidence="6 8" id="KW-0012">Acyltransferase</keyword>
<dbReference type="EMBL" id="QGKM01000005">
    <property type="protein sequence ID" value="PWR00210.1"/>
    <property type="molecule type" value="Genomic_DNA"/>
</dbReference>
<dbReference type="Pfam" id="PF03279">
    <property type="entry name" value="Lip_A_acyltrans"/>
    <property type="match status" value="1"/>
</dbReference>
<evidence type="ECO:0000256" key="4">
    <source>
        <dbReference type="ARBA" id="ARBA00022679"/>
    </source>
</evidence>
<evidence type="ECO:0000256" key="2">
    <source>
        <dbReference type="ARBA" id="ARBA00022475"/>
    </source>
</evidence>
<dbReference type="SUPFAM" id="SSF69593">
    <property type="entry name" value="Glycerol-3-phosphate (1)-acyltransferase"/>
    <property type="match status" value="1"/>
</dbReference>
<keyword evidence="9" id="KW-1185">Reference proteome</keyword>
<keyword evidence="3" id="KW-0997">Cell inner membrane</keyword>
<dbReference type="Proteomes" id="UP000245539">
    <property type="component" value="Unassembled WGS sequence"/>
</dbReference>
<dbReference type="InterPro" id="IPR004960">
    <property type="entry name" value="LipA_acyltrans"/>
</dbReference>
<dbReference type="OrthoDB" id="9803456at2"/>
<dbReference type="PIRSF" id="PIRSF026649">
    <property type="entry name" value="MsbB"/>
    <property type="match status" value="1"/>
</dbReference>
<sequence length="312" mass="35964">MLWSRFNCFLFMTQYLHPKYWLSWIGIGFLWLSSQLPWRWQMRVGGSIGSLLHALLVKRRKVCLTNLRIAFPEKSESEHESLCKAHFVSLGKGLFDASFSWWGRSEALRPLSHIEGLENLENALSKNRPIIFLSSHFTSLEVSGSIIADRLDSCFVFRPHQNALLNHISIKRREARFGRTIAKDSIKDMIRVLKQGIAVWYAPDQNFRGKNHIMTPFFGVDAPTNPATPRLAKLSNALVIPIFCTRSEADPRPGYTLHIMQALENFPGDDINDDTIRTNKIVEQQILAYPDQYLWTHKRYKGCKIDGVDIYQ</sequence>
<evidence type="ECO:0000256" key="7">
    <source>
        <dbReference type="SAM" id="Phobius"/>
    </source>
</evidence>
<protein>
    <submittedName>
        <fullName evidence="8">Lipid A biosynthesis lauroyl acyltransferase</fullName>
    </submittedName>
</protein>
<keyword evidence="2" id="KW-1003">Cell membrane</keyword>
<keyword evidence="4 8" id="KW-0808">Transferase</keyword>
<proteinExistence type="predicted"/>
<keyword evidence="7" id="KW-0812">Transmembrane</keyword>
<dbReference type="GO" id="GO:0009247">
    <property type="term" value="P:glycolipid biosynthetic process"/>
    <property type="evidence" value="ECO:0007669"/>
    <property type="project" value="UniProtKB-ARBA"/>
</dbReference>
<keyword evidence="5 7" id="KW-0472">Membrane</keyword>
<reference evidence="8 9" key="1">
    <citation type="submission" date="2018-05" db="EMBL/GenBank/DDBJ databases">
        <title>Leucothrix arctica sp. nov., isolated from Arctic seawater.</title>
        <authorList>
            <person name="Choi A."/>
            <person name="Baek K."/>
        </authorList>
    </citation>
    <scope>NUCLEOTIDE SEQUENCE [LARGE SCALE GENOMIC DNA]</scope>
    <source>
        <strain evidence="8 9">JCM 18388</strain>
    </source>
</reference>
<dbReference type="PANTHER" id="PTHR30606:SF9">
    <property type="entry name" value="LIPID A BIOSYNTHESIS LAUROYLTRANSFERASE"/>
    <property type="match status" value="1"/>
</dbReference>
<comment type="caution">
    <text evidence="8">The sequence shown here is derived from an EMBL/GenBank/DDBJ whole genome shotgun (WGS) entry which is preliminary data.</text>
</comment>
<evidence type="ECO:0000256" key="6">
    <source>
        <dbReference type="ARBA" id="ARBA00023315"/>
    </source>
</evidence>
<feature type="transmembrane region" description="Helical" evidence="7">
    <location>
        <begin position="20"/>
        <end position="38"/>
    </location>
</feature>
<evidence type="ECO:0000256" key="5">
    <source>
        <dbReference type="ARBA" id="ARBA00023136"/>
    </source>
</evidence>
<evidence type="ECO:0000313" key="8">
    <source>
        <dbReference type="EMBL" id="PWR00210.1"/>
    </source>
</evidence>
<dbReference type="PANTHER" id="PTHR30606">
    <property type="entry name" value="LIPID A BIOSYNTHESIS LAUROYL ACYLTRANSFERASE"/>
    <property type="match status" value="1"/>
</dbReference>